<dbReference type="RefSeq" id="WP_167151248.1">
    <property type="nucleotide sequence ID" value="NZ_JAAMOX010000002.1"/>
</dbReference>
<gene>
    <name evidence="11" type="ORF">FHX76_002619</name>
</gene>
<evidence type="ECO:0000256" key="10">
    <source>
        <dbReference type="SAM" id="Phobius"/>
    </source>
</evidence>
<evidence type="ECO:0000256" key="9">
    <source>
        <dbReference type="ARBA" id="ARBA00031636"/>
    </source>
</evidence>
<dbReference type="InterPro" id="IPR002528">
    <property type="entry name" value="MATE_fam"/>
</dbReference>
<dbReference type="PANTHER" id="PTHR43298">
    <property type="entry name" value="MULTIDRUG RESISTANCE PROTEIN NORM-RELATED"/>
    <property type="match status" value="1"/>
</dbReference>
<evidence type="ECO:0000313" key="12">
    <source>
        <dbReference type="Proteomes" id="UP000541033"/>
    </source>
</evidence>
<dbReference type="GO" id="GO:0015297">
    <property type="term" value="F:antiporter activity"/>
    <property type="evidence" value="ECO:0007669"/>
    <property type="project" value="InterPro"/>
</dbReference>
<feature type="transmembrane region" description="Helical" evidence="10">
    <location>
        <begin position="273"/>
        <end position="296"/>
    </location>
</feature>
<dbReference type="InterPro" id="IPR044644">
    <property type="entry name" value="DinF-like"/>
</dbReference>
<feature type="transmembrane region" description="Helical" evidence="10">
    <location>
        <begin position="227"/>
        <end position="253"/>
    </location>
</feature>
<keyword evidence="12" id="KW-1185">Reference proteome</keyword>
<feature type="transmembrane region" description="Helical" evidence="10">
    <location>
        <begin position="157"/>
        <end position="177"/>
    </location>
</feature>
<sequence length="442" mass="45344">MKFTAVDRTIGRLAIPALGALIAEPLFLLVDSAMVGHIGAAELGGIALAGAVLQTMIGLMVFLAYSTTPLVARRLGAGDTKGAVSVGIDGLWLAGGLGVVVAAIGALFANPIIDLFGAAPDVSQAAHTYLTVSLFGVPAMLIVYAATGLLRGLQNTLTPLWVATIGFGVNAVANYLLIYVVGWGIFGSALGTVLVQWGMVAAYVVVANRIARETGASRRPRLAGIRLGASMGGWLFLRTLSLRAAMLVTIFVATGLGTDELASFHVVMTLFSTAAFALDSIAIAAQALVGATLGAGDAQKTQQIVRRCIHWGLICGVALTLIIGALSPVIGFAFSTEEGVLGMLPPAILIMSLSLGLGGFVWVLDGILMGAGDAKYLAVTGALNLVIYLPIAAAVLAFTPSGTLGLCLLTAGFTFGYVGARALTLGLRVRGTRWLTVGQHLA</sequence>
<dbReference type="EMBL" id="JAAMOX010000002">
    <property type="protein sequence ID" value="NIH54723.1"/>
    <property type="molecule type" value="Genomic_DNA"/>
</dbReference>
<proteinExistence type="inferred from homology"/>
<keyword evidence="7 10" id="KW-1133">Transmembrane helix</keyword>
<evidence type="ECO:0000256" key="8">
    <source>
        <dbReference type="ARBA" id="ARBA00023136"/>
    </source>
</evidence>
<name>A0A7X5R2Z0_9MICO</name>
<organism evidence="11 12">
    <name type="scientific">Lysinibacter cavernae</name>
    <dbReference type="NCBI Taxonomy" id="1640652"/>
    <lineage>
        <taxon>Bacteria</taxon>
        <taxon>Bacillati</taxon>
        <taxon>Actinomycetota</taxon>
        <taxon>Actinomycetes</taxon>
        <taxon>Micrococcales</taxon>
        <taxon>Microbacteriaceae</taxon>
        <taxon>Lysinibacter</taxon>
    </lineage>
</organism>
<keyword evidence="8 10" id="KW-0472">Membrane</keyword>
<dbReference type="CDD" id="cd13136">
    <property type="entry name" value="MATE_DinF_like"/>
    <property type="match status" value="1"/>
</dbReference>
<feature type="transmembrane region" description="Helical" evidence="10">
    <location>
        <begin position="403"/>
        <end position="423"/>
    </location>
</feature>
<keyword evidence="6 10" id="KW-0812">Transmembrane</keyword>
<feature type="transmembrane region" description="Helical" evidence="10">
    <location>
        <begin position="129"/>
        <end position="150"/>
    </location>
</feature>
<feature type="transmembrane region" description="Helical" evidence="10">
    <location>
        <begin position="46"/>
        <end position="65"/>
    </location>
</feature>
<evidence type="ECO:0000313" key="11">
    <source>
        <dbReference type="EMBL" id="NIH54723.1"/>
    </source>
</evidence>
<feature type="transmembrane region" description="Helical" evidence="10">
    <location>
        <begin position="376"/>
        <end position="397"/>
    </location>
</feature>
<dbReference type="AlphaFoldDB" id="A0A7X5R2Z0"/>
<comment type="similarity">
    <text evidence="3">Belongs to the multi antimicrobial extrusion (MATE) (TC 2.A.66.1) family.</text>
</comment>
<dbReference type="InterPro" id="IPR050222">
    <property type="entry name" value="MATE_MdtK"/>
</dbReference>
<evidence type="ECO:0000256" key="3">
    <source>
        <dbReference type="ARBA" id="ARBA00010199"/>
    </source>
</evidence>
<reference evidence="11 12" key="1">
    <citation type="submission" date="2020-02" db="EMBL/GenBank/DDBJ databases">
        <title>Sequencing the genomes of 1000 actinobacteria strains.</title>
        <authorList>
            <person name="Klenk H.-P."/>
        </authorList>
    </citation>
    <scope>NUCLEOTIDE SEQUENCE [LARGE SCALE GENOMIC DNA]</scope>
    <source>
        <strain evidence="11 12">DSM 27960</strain>
    </source>
</reference>
<keyword evidence="5" id="KW-0813">Transport</keyword>
<dbReference type="GO" id="GO:0042910">
    <property type="term" value="F:xenobiotic transmembrane transporter activity"/>
    <property type="evidence" value="ECO:0007669"/>
    <property type="project" value="InterPro"/>
</dbReference>
<feature type="transmembrane region" description="Helical" evidence="10">
    <location>
        <begin position="183"/>
        <end position="206"/>
    </location>
</feature>
<protein>
    <recommendedName>
        <fullName evidence="4">Probable multidrug resistance protein NorM</fullName>
    </recommendedName>
    <alternativeName>
        <fullName evidence="9">Multidrug-efflux transporter</fullName>
    </alternativeName>
</protein>
<dbReference type="Pfam" id="PF01554">
    <property type="entry name" value="MatE"/>
    <property type="match status" value="2"/>
</dbReference>
<dbReference type="PANTHER" id="PTHR43298:SF2">
    <property type="entry name" value="FMN_FAD EXPORTER YEEO-RELATED"/>
    <property type="match status" value="1"/>
</dbReference>
<dbReference type="Proteomes" id="UP000541033">
    <property type="component" value="Unassembled WGS sequence"/>
</dbReference>
<feature type="transmembrane region" description="Helical" evidence="10">
    <location>
        <begin position="308"/>
        <end position="334"/>
    </location>
</feature>
<accession>A0A7X5R2Z0</accession>
<dbReference type="NCBIfam" id="TIGR00797">
    <property type="entry name" value="matE"/>
    <property type="match status" value="1"/>
</dbReference>
<evidence type="ECO:0000256" key="6">
    <source>
        <dbReference type="ARBA" id="ARBA00022692"/>
    </source>
</evidence>
<comment type="subcellular location">
    <subcellularLocation>
        <location evidence="2">Membrane</location>
        <topology evidence="2">Multi-pass membrane protein</topology>
    </subcellularLocation>
</comment>
<feature type="transmembrane region" description="Helical" evidence="10">
    <location>
        <begin position="340"/>
        <end position="364"/>
    </location>
</feature>
<evidence type="ECO:0000256" key="2">
    <source>
        <dbReference type="ARBA" id="ARBA00004141"/>
    </source>
</evidence>
<comment type="caution">
    <text evidence="11">The sequence shown here is derived from an EMBL/GenBank/DDBJ whole genome shotgun (WGS) entry which is preliminary data.</text>
</comment>
<dbReference type="GO" id="GO:0005886">
    <property type="term" value="C:plasma membrane"/>
    <property type="evidence" value="ECO:0007669"/>
    <property type="project" value="TreeGrafter"/>
</dbReference>
<feature type="transmembrane region" description="Helical" evidence="10">
    <location>
        <begin position="12"/>
        <end position="34"/>
    </location>
</feature>
<feature type="transmembrane region" description="Helical" evidence="10">
    <location>
        <begin position="86"/>
        <end position="109"/>
    </location>
</feature>
<comment type="function">
    <text evidence="1">Multidrug efflux pump.</text>
</comment>
<evidence type="ECO:0000256" key="5">
    <source>
        <dbReference type="ARBA" id="ARBA00022448"/>
    </source>
</evidence>
<evidence type="ECO:0000256" key="1">
    <source>
        <dbReference type="ARBA" id="ARBA00003408"/>
    </source>
</evidence>
<evidence type="ECO:0000256" key="7">
    <source>
        <dbReference type="ARBA" id="ARBA00022989"/>
    </source>
</evidence>
<evidence type="ECO:0000256" key="4">
    <source>
        <dbReference type="ARBA" id="ARBA00020268"/>
    </source>
</evidence>